<evidence type="ECO:0000259" key="1">
    <source>
        <dbReference type="Pfam" id="PF01872"/>
    </source>
</evidence>
<dbReference type="Gene3D" id="3.40.430.10">
    <property type="entry name" value="Dihydrofolate Reductase, subunit A"/>
    <property type="match status" value="1"/>
</dbReference>
<accession>A0A1G9ZBS4</accession>
<reference evidence="3" key="1">
    <citation type="submission" date="2016-10" db="EMBL/GenBank/DDBJ databases">
        <authorList>
            <person name="Varghese N."/>
            <person name="Submissions S."/>
        </authorList>
    </citation>
    <scope>NUCLEOTIDE SEQUENCE [LARGE SCALE GENOMIC DNA]</scope>
    <source>
        <strain evidence="3">CGMCC 1.10369</strain>
    </source>
</reference>
<dbReference type="PANTHER" id="PTHR38011:SF11">
    <property type="entry name" value="2,5-DIAMINO-6-RIBOSYLAMINO-4(3H)-PYRIMIDINONE 5'-PHOSPHATE REDUCTASE"/>
    <property type="match status" value="1"/>
</dbReference>
<name>A0A1G9ZBS4_9BACI</name>
<gene>
    <name evidence="2" type="ORF">SAMN04488053_10141</name>
</gene>
<dbReference type="Proteomes" id="UP000198778">
    <property type="component" value="Unassembled WGS sequence"/>
</dbReference>
<evidence type="ECO:0000313" key="2">
    <source>
        <dbReference type="EMBL" id="SDN18890.1"/>
    </source>
</evidence>
<feature type="domain" description="Bacterial bifunctional deaminase-reductase C-terminal" evidence="1">
    <location>
        <begin position="4"/>
        <end position="163"/>
    </location>
</feature>
<dbReference type="InterPro" id="IPR002734">
    <property type="entry name" value="RibDG_C"/>
</dbReference>
<dbReference type="RefSeq" id="WP_090839410.1">
    <property type="nucleotide sequence ID" value="NZ_FNIL01000001.1"/>
</dbReference>
<sequence length="178" mass="20574">MRAKVLGFIAASLDGYIATKEHSLAWLFRNEGKEDNGYEEFYKTVDKVVMGRKTYEWIIGEMKDNFPYKDKDCYVFTSQYPAPAENVTFIQESPPVFIRSLLQQEGNIWVVGGGSILKPLLENRLIDEIEISITPVLIGEGIRLFQEGNYEEDLELINIRKFDDFVSLKYRFKHESTG</sequence>
<dbReference type="Pfam" id="PF01872">
    <property type="entry name" value="RibD_C"/>
    <property type="match status" value="1"/>
</dbReference>
<dbReference type="SUPFAM" id="SSF53597">
    <property type="entry name" value="Dihydrofolate reductase-like"/>
    <property type="match status" value="1"/>
</dbReference>
<dbReference type="AlphaFoldDB" id="A0A1G9ZBS4"/>
<protein>
    <submittedName>
        <fullName evidence="2">Dihydrofolate reductase</fullName>
    </submittedName>
</protein>
<organism evidence="2 3">
    <name type="scientific">Alkalicoccus daliensis</name>
    <dbReference type="NCBI Taxonomy" id="745820"/>
    <lineage>
        <taxon>Bacteria</taxon>
        <taxon>Bacillati</taxon>
        <taxon>Bacillota</taxon>
        <taxon>Bacilli</taxon>
        <taxon>Bacillales</taxon>
        <taxon>Bacillaceae</taxon>
        <taxon>Alkalicoccus</taxon>
    </lineage>
</organism>
<evidence type="ECO:0000313" key="3">
    <source>
        <dbReference type="Proteomes" id="UP000198778"/>
    </source>
</evidence>
<dbReference type="STRING" id="745820.SAMN04488053_10141"/>
<dbReference type="PANTHER" id="PTHR38011">
    <property type="entry name" value="DIHYDROFOLATE REDUCTASE FAMILY PROTEIN (AFU_ORTHOLOGUE AFUA_8G06820)"/>
    <property type="match status" value="1"/>
</dbReference>
<dbReference type="InterPro" id="IPR024072">
    <property type="entry name" value="DHFR-like_dom_sf"/>
</dbReference>
<dbReference type="EMBL" id="FNIL01000001">
    <property type="protein sequence ID" value="SDN18890.1"/>
    <property type="molecule type" value="Genomic_DNA"/>
</dbReference>
<proteinExistence type="predicted"/>
<dbReference type="InterPro" id="IPR050765">
    <property type="entry name" value="Riboflavin_Biosynth_HTPR"/>
</dbReference>
<dbReference type="GO" id="GO:0008703">
    <property type="term" value="F:5-amino-6-(5-phosphoribosylamino)uracil reductase activity"/>
    <property type="evidence" value="ECO:0007669"/>
    <property type="project" value="InterPro"/>
</dbReference>
<dbReference type="OrthoDB" id="195113at2"/>
<dbReference type="GO" id="GO:0009231">
    <property type="term" value="P:riboflavin biosynthetic process"/>
    <property type="evidence" value="ECO:0007669"/>
    <property type="project" value="InterPro"/>
</dbReference>
<keyword evidence="3" id="KW-1185">Reference proteome</keyword>